<evidence type="ECO:0000313" key="2">
    <source>
        <dbReference type="EMBL" id="SFB91515.1"/>
    </source>
</evidence>
<proteinExistence type="predicted"/>
<feature type="compositionally biased region" description="Basic and acidic residues" evidence="1">
    <location>
        <begin position="326"/>
        <end position="338"/>
    </location>
</feature>
<dbReference type="CDD" id="cd01120">
    <property type="entry name" value="RecA-like_superfamily"/>
    <property type="match status" value="1"/>
</dbReference>
<evidence type="ECO:0008006" key="4">
    <source>
        <dbReference type="Google" id="ProtNLM"/>
    </source>
</evidence>
<dbReference type="SUPFAM" id="SSF52540">
    <property type="entry name" value="P-loop containing nucleoside triphosphate hydrolases"/>
    <property type="match status" value="1"/>
</dbReference>
<reference evidence="3" key="1">
    <citation type="submission" date="2016-10" db="EMBL/GenBank/DDBJ databases">
        <authorList>
            <person name="Varghese N."/>
            <person name="Submissions S."/>
        </authorList>
    </citation>
    <scope>NUCLEOTIDE SEQUENCE [LARGE SCALE GENOMIC DNA]</scope>
    <source>
        <strain evidence="3">DSM 13078</strain>
    </source>
</reference>
<dbReference type="InterPro" id="IPR027417">
    <property type="entry name" value="P-loop_NTPase"/>
</dbReference>
<feature type="region of interest" description="Disordered" evidence="1">
    <location>
        <begin position="313"/>
        <end position="339"/>
    </location>
</feature>
<dbReference type="Proteomes" id="UP000199161">
    <property type="component" value="Unassembled WGS sequence"/>
</dbReference>
<protein>
    <recommendedName>
        <fullName evidence="4">AAA domain-containing protein</fullName>
    </recommendedName>
</protein>
<keyword evidence="3" id="KW-1185">Reference proteome</keyword>
<name>A0A1I1EWJ2_NATHA</name>
<sequence>MSEGYKAAELSDKLREGEVNANLESVLSDDPGVGDVLLACERADLDKESPLYEMLARQTSTDALRDARRSGDVATMNTATGLSETRREATGYDMLVSALKPAAQQLLIKGPKGSGKTTKALDLARHLHTEFDGDLSVLTNIRGPDEHDDVEYADTLSGMLEWVRDTDGEKLVIGDEWSSTVNAHAHGGGEVRASFSRFINALRKGEGGSTRLIVIGHEHDTDIAAIVRNQSDVVLEADGKVDEGLIDCATVYEGWTDYQRGEPWIKIRGMRDVPESSAWGADTNYFATFELDLDNPAKQIRKGKLIEDWEQYQDDEDADDAGNSAKDYRSCRGEKTDATDCGATVKHESGYCHAHRSQWDGEPDPRLEED</sequence>
<gene>
    <name evidence="2" type="ORF">SAMN05444422_1037</name>
</gene>
<dbReference type="OrthoDB" id="192786at2157"/>
<dbReference type="AlphaFoldDB" id="A0A1I1EWJ2"/>
<accession>A0A1I1EWJ2</accession>
<evidence type="ECO:0000313" key="3">
    <source>
        <dbReference type="Proteomes" id="UP000199161"/>
    </source>
</evidence>
<dbReference type="RefSeq" id="WP_089786478.1">
    <property type="nucleotide sequence ID" value="NZ_FOKW01000003.1"/>
</dbReference>
<organism evidence="2 3">
    <name type="scientific">Natronobacterium haloterrestre</name>
    <name type="common">Halobiforma haloterrestris</name>
    <dbReference type="NCBI Taxonomy" id="148448"/>
    <lineage>
        <taxon>Archaea</taxon>
        <taxon>Methanobacteriati</taxon>
        <taxon>Methanobacteriota</taxon>
        <taxon>Stenosarchaea group</taxon>
        <taxon>Halobacteria</taxon>
        <taxon>Halobacteriales</taxon>
        <taxon>Natrialbaceae</taxon>
        <taxon>Natronobacterium</taxon>
    </lineage>
</organism>
<evidence type="ECO:0000256" key="1">
    <source>
        <dbReference type="SAM" id="MobiDB-lite"/>
    </source>
</evidence>
<dbReference type="EMBL" id="FOKW01000003">
    <property type="protein sequence ID" value="SFB91515.1"/>
    <property type="molecule type" value="Genomic_DNA"/>
</dbReference>